<dbReference type="GO" id="GO:0005886">
    <property type="term" value="C:plasma membrane"/>
    <property type="evidence" value="ECO:0007669"/>
    <property type="project" value="TreeGrafter"/>
</dbReference>
<dbReference type="SUPFAM" id="SSF53822">
    <property type="entry name" value="Periplasmic binding protein-like I"/>
    <property type="match status" value="1"/>
</dbReference>
<evidence type="ECO:0000313" key="8">
    <source>
        <dbReference type="EMBL" id="GAU92592.1"/>
    </source>
</evidence>
<dbReference type="OrthoDB" id="6158579at2759"/>
<dbReference type="GO" id="GO:0001653">
    <property type="term" value="F:peptide receptor activity"/>
    <property type="evidence" value="ECO:0007669"/>
    <property type="project" value="TreeGrafter"/>
</dbReference>
<sequence>MTLKVPDTRANAEYQTRIKKLSAEKYHYIYDAADKVPYSVTGFFDACRLYGLVLNETLKAEQDPLDGLAMTRKMWGRVFPGLGAEVVISENGDRVFDFYLLGFDPHIAAFTPVLDFTASTRKVSLVRDIFWANRQGPPPNTPPCGYDGKSGVCARAATTGVLSAGAIAAIVVGGALGLMVFMVLIARQRKKGCARDNENWWRIDWLNITALKDARSEYLSFHSSGSSLQRVTFAVGTAGAAPEIAIQAPSQDEMHSAPRLPSNSVGQLTALKIPSSHSSNTMPESKRVREAAASYVSRHTRTSNGARTLNSSMQATYIETGMYLDTQVAVKRVGKAVYLSRAILHDLRLVRATALSTIGNNWTPMHWRSL</sequence>
<keyword evidence="9" id="KW-1185">Reference proteome</keyword>
<evidence type="ECO:0000256" key="3">
    <source>
        <dbReference type="ARBA" id="ARBA00022741"/>
    </source>
</evidence>
<dbReference type="PANTHER" id="PTHR11920:SF335">
    <property type="entry name" value="GUANYLATE CYCLASE"/>
    <property type="match status" value="1"/>
</dbReference>
<dbReference type="GO" id="GO:0004383">
    <property type="term" value="F:guanylate cyclase activity"/>
    <property type="evidence" value="ECO:0007669"/>
    <property type="project" value="TreeGrafter"/>
</dbReference>
<keyword evidence="7" id="KW-0812">Transmembrane</keyword>
<keyword evidence="2" id="KW-0732">Signal</keyword>
<dbReference type="AlphaFoldDB" id="A0A1D1UY05"/>
<keyword evidence="5" id="KW-0325">Glycoprotein</keyword>
<dbReference type="STRING" id="947166.A0A1D1UY05"/>
<organism evidence="8 9">
    <name type="scientific">Ramazzottius varieornatus</name>
    <name type="common">Water bear</name>
    <name type="synonym">Tardigrade</name>
    <dbReference type="NCBI Taxonomy" id="947166"/>
    <lineage>
        <taxon>Eukaryota</taxon>
        <taxon>Metazoa</taxon>
        <taxon>Ecdysozoa</taxon>
        <taxon>Tardigrada</taxon>
        <taxon>Eutardigrada</taxon>
        <taxon>Parachela</taxon>
        <taxon>Hypsibioidea</taxon>
        <taxon>Ramazzottiidae</taxon>
        <taxon>Ramazzottius</taxon>
    </lineage>
</organism>
<dbReference type="PANTHER" id="PTHR11920">
    <property type="entry name" value="GUANYLYL CYCLASE"/>
    <property type="match status" value="1"/>
</dbReference>
<name>A0A1D1UY05_RAMVA</name>
<accession>A0A1D1UY05</accession>
<keyword evidence="7" id="KW-1133">Transmembrane helix</keyword>
<dbReference type="Gene3D" id="3.40.50.2300">
    <property type="match status" value="1"/>
</dbReference>
<dbReference type="PRINTS" id="PR00255">
    <property type="entry name" value="NATPEPTIDER"/>
</dbReference>
<keyword evidence="4" id="KW-0675">Receptor</keyword>
<dbReference type="InterPro" id="IPR028082">
    <property type="entry name" value="Peripla_BP_I"/>
</dbReference>
<comment type="subcellular location">
    <subcellularLocation>
        <location evidence="1">Membrane</location>
        <topology evidence="1">Single-pass membrane protein</topology>
    </subcellularLocation>
</comment>
<comment type="caution">
    <text evidence="8">The sequence shown here is derived from an EMBL/GenBank/DDBJ whole genome shotgun (WGS) entry which is preliminary data.</text>
</comment>
<keyword evidence="7" id="KW-0472">Membrane</keyword>
<dbReference type="GO" id="GO:0004016">
    <property type="term" value="F:adenylate cyclase activity"/>
    <property type="evidence" value="ECO:0007669"/>
    <property type="project" value="TreeGrafter"/>
</dbReference>
<dbReference type="EMBL" id="BDGG01000002">
    <property type="protein sequence ID" value="GAU92592.1"/>
    <property type="molecule type" value="Genomic_DNA"/>
</dbReference>
<evidence type="ECO:0000313" key="9">
    <source>
        <dbReference type="Proteomes" id="UP000186922"/>
    </source>
</evidence>
<dbReference type="GO" id="GO:0000166">
    <property type="term" value="F:nucleotide binding"/>
    <property type="evidence" value="ECO:0007669"/>
    <property type="project" value="UniProtKB-KW"/>
</dbReference>
<keyword evidence="3" id="KW-0547">Nucleotide-binding</keyword>
<dbReference type="Proteomes" id="UP000186922">
    <property type="component" value="Unassembled WGS sequence"/>
</dbReference>
<gene>
    <name evidence="8" type="primary">RvY_04652</name>
    <name evidence="8" type="synonym">RvY_04652.3</name>
    <name evidence="8" type="ORF">RvY_04652-3</name>
</gene>
<evidence type="ECO:0000256" key="6">
    <source>
        <dbReference type="ARBA" id="ARBA00023239"/>
    </source>
</evidence>
<evidence type="ECO:0000256" key="5">
    <source>
        <dbReference type="ARBA" id="ARBA00023180"/>
    </source>
</evidence>
<dbReference type="GO" id="GO:0007168">
    <property type="term" value="P:receptor guanylyl cyclase signaling pathway"/>
    <property type="evidence" value="ECO:0007669"/>
    <property type="project" value="TreeGrafter"/>
</dbReference>
<dbReference type="InterPro" id="IPR001170">
    <property type="entry name" value="ANPR/GUC"/>
</dbReference>
<evidence type="ECO:0000256" key="7">
    <source>
        <dbReference type="SAM" id="Phobius"/>
    </source>
</evidence>
<evidence type="ECO:0000256" key="1">
    <source>
        <dbReference type="ARBA" id="ARBA00004167"/>
    </source>
</evidence>
<feature type="transmembrane region" description="Helical" evidence="7">
    <location>
        <begin position="161"/>
        <end position="185"/>
    </location>
</feature>
<keyword evidence="6" id="KW-0456">Lyase</keyword>
<dbReference type="InterPro" id="IPR050401">
    <property type="entry name" value="Cyclic_nucleotide_synthase"/>
</dbReference>
<proteinExistence type="predicted"/>
<evidence type="ECO:0000256" key="2">
    <source>
        <dbReference type="ARBA" id="ARBA00022729"/>
    </source>
</evidence>
<protein>
    <submittedName>
        <fullName evidence="8">Uncharacterized protein</fullName>
    </submittedName>
</protein>
<evidence type="ECO:0000256" key="4">
    <source>
        <dbReference type="ARBA" id="ARBA00023170"/>
    </source>
</evidence>
<reference evidence="8 9" key="1">
    <citation type="journal article" date="2016" name="Nat. Commun.">
        <title>Extremotolerant tardigrade genome and improved radiotolerance of human cultured cells by tardigrade-unique protein.</title>
        <authorList>
            <person name="Hashimoto T."/>
            <person name="Horikawa D.D."/>
            <person name="Saito Y."/>
            <person name="Kuwahara H."/>
            <person name="Kozuka-Hata H."/>
            <person name="Shin-I T."/>
            <person name="Minakuchi Y."/>
            <person name="Ohishi K."/>
            <person name="Motoyama A."/>
            <person name="Aizu T."/>
            <person name="Enomoto A."/>
            <person name="Kondo K."/>
            <person name="Tanaka S."/>
            <person name="Hara Y."/>
            <person name="Koshikawa S."/>
            <person name="Sagara H."/>
            <person name="Miura T."/>
            <person name="Yokobori S."/>
            <person name="Miyagawa K."/>
            <person name="Suzuki Y."/>
            <person name="Kubo T."/>
            <person name="Oyama M."/>
            <person name="Kohara Y."/>
            <person name="Fujiyama A."/>
            <person name="Arakawa K."/>
            <person name="Katayama T."/>
            <person name="Toyoda A."/>
            <person name="Kunieda T."/>
        </authorList>
    </citation>
    <scope>NUCLEOTIDE SEQUENCE [LARGE SCALE GENOMIC DNA]</scope>
    <source>
        <strain evidence="8 9">YOKOZUNA-1</strain>
    </source>
</reference>